<name>A0A956M208_UNCEI</name>
<evidence type="ECO:0000256" key="1">
    <source>
        <dbReference type="ARBA" id="ARBA00010528"/>
    </source>
</evidence>
<keyword evidence="5" id="KW-0699">rRNA-binding</keyword>
<feature type="region of interest" description="Disordered" evidence="6">
    <location>
        <begin position="55"/>
        <end position="78"/>
    </location>
</feature>
<dbReference type="PANTHER" id="PTHR10746">
    <property type="entry name" value="50S RIBOSOMAL PROTEIN L4"/>
    <property type="match status" value="1"/>
</dbReference>
<dbReference type="GO" id="GO:0003735">
    <property type="term" value="F:structural constituent of ribosome"/>
    <property type="evidence" value="ECO:0007669"/>
    <property type="project" value="InterPro"/>
</dbReference>
<dbReference type="Gene3D" id="3.40.1370.10">
    <property type="match status" value="1"/>
</dbReference>
<comment type="similarity">
    <text evidence="1 5">Belongs to the universal ribosomal protein uL4 family.</text>
</comment>
<dbReference type="InterPro" id="IPR013005">
    <property type="entry name" value="Ribosomal_uL4-like"/>
</dbReference>
<dbReference type="AlphaFoldDB" id="A0A956M208"/>
<comment type="subunit">
    <text evidence="5">Part of the 50S ribosomal subunit.</text>
</comment>
<dbReference type="GO" id="GO:0005840">
    <property type="term" value="C:ribosome"/>
    <property type="evidence" value="ECO:0007669"/>
    <property type="project" value="UniProtKB-KW"/>
</dbReference>
<evidence type="ECO:0000256" key="5">
    <source>
        <dbReference type="HAMAP-Rule" id="MF_01328"/>
    </source>
</evidence>
<keyword evidence="5" id="KW-0694">RNA-binding</keyword>
<comment type="function">
    <text evidence="5">Forms part of the polypeptide exit tunnel.</text>
</comment>
<evidence type="ECO:0000256" key="4">
    <source>
        <dbReference type="ARBA" id="ARBA00035244"/>
    </source>
</evidence>
<proteinExistence type="inferred from homology"/>
<accession>A0A956M208</accession>
<keyword evidence="3 5" id="KW-0687">Ribonucleoprotein</keyword>
<evidence type="ECO:0000313" key="8">
    <source>
        <dbReference type="Proteomes" id="UP000697710"/>
    </source>
</evidence>
<dbReference type="GO" id="GO:0019843">
    <property type="term" value="F:rRNA binding"/>
    <property type="evidence" value="ECO:0007669"/>
    <property type="project" value="UniProtKB-UniRule"/>
</dbReference>
<evidence type="ECO:0000256" key="2">
    <source>
        <dbReference type="ARBA" id="ARBA00022980"/>
    </source>
</evidence>
<gene>
    <name evidence="5 7" type="primary">rplD</name>
    <name evidence="7" type="ORF">KC729_18950</name>
</gene>
<dbReference type="NCBIfam" id="TIGR03953">
    <property type="entry name" value="rplD_bact"/>
    <property type="match status" value="1"/>
</dbReference>
<dbReference type="SUPFAM" id="SSF52166">
    <property type="entry name" value="Ribosomal protein L4"/>
    <property type="match status" value="1"/>
</dbReference>
<sequence>MATAQLKDPSGADKGTVDLPAEIFESEINRHVMWQAVVNYLKNQRQGTVQTKTRKTISGGGVKPWRQKGTGRARSGSTRTVVWVGGPPTKGPHPRDWYGRLPKKVRSLALRSALTVRAKDGRVTVLTGSGVADGRTKEVAQMVKSLGLGDQKCLLVVDGHDPMVIRAGRNMERLNTTNAHQIHAYEVLWADHVLVTQKAVDALKEVRS</sequence>
<reference evidence="7" key="2">
    <citation type="journal article" date="2021" name="Microbiome">
        <title>Successional dynamics and alternative stable states in a saline activated sludge microbial community over 9 years.</title>
        <authorList>
            <person name="Wang Y."/>
            <person name="Ye J."/>
            <person name="Ju F."/>
            <person name="Liu L."/>
            <person name="Boyd J.A."/>
            <person name="Deng Y."/>
            <person name="Parks D.H."/>
            <person name="Jiang X."/>
            <person name="Yin X."/>
            <person name="Woodcroft B.J."/>
            <person name="Tyson G.W."/>
            <person name="Hugenholtz P."/>
            <person name="Polz M.F."/>
            <person name="Zhang T."/>
        </authorList>
    </citation>
    <scope>NUCLEOTIDE SEQUENCE</scope>
    <source>
        <strain evidence="7">HKST-UBA01</strain>
    </source>
</reference>
<comment type="function">
    <text evidence="5">One of the primary rRNA binding proteins, this protein initially binds near the 5'-end of the 23S rRNA. It is important during the early stages of 50S assembly. It makes multiple contacts with different domains of the 23S rRNA in the assembled 50S subunit and ribosome.</text>
</comment>
<organism evidence="7 8">
    <name type="scientific">Eiseniibacteriota bacterium</name>
    <dbReference type="NCBI Taxonomy" id="2212470"/>
    <lineage>
        <taxon>Bacteria</taxon>
        <taxon>Candidatus Eiseniibacteriota</taxon>
    </lineage>
</organism>
<dbReference type="PANTHER" id="PTHR10746:SF6">
    <property type="entry name" value="LARGE RIBOSOMAL SUBUNIT PROTEIN UL4M"/>
    <property type="match status" value="1"/>
</dbReference>
<dbReference type="InterPro" id="IPR023574">
    <property type="entry name" value="Ribosomal_uL4_dom_sf"/>
</dbReference>
<comment type="caution">
    <text evidence="7">The sequence shown here is derived from an EMBL/GenBank/DDBJ whole genome shotgun (WGS) entry which is preliminary data.</text>
</comment>
<dbReference type="GO" id="GO:1990904">
    <property type="term" value="C:ribonucleoprotein complex"/>
    <property type="evidence" value="ECO:0007669"/>
    <property type="project" value="UniProtKB-KW"/>
</dbReference>
<evidence type="ECO:0000313" key="7">
    <source>
        <dbReference type="EMBL" id="MCA9729769.1"/>
    </source>
</evidence>
<keyword evidence="2 5" id="KW-0689">Ribosomal protein</keyword>
<dbReference type="Proteomes" id="UP000697710">
    <property type="component" value="Unassembled WGS sequence"/>
</dbReference>
<dbReference type="EMBL" id="JAGQHR010000834">
    <property type="protein sequence ID" value="MCA9729769.1"/>
    <property type="molecule type" value="Genomic_DNA"/>
</dbReference>
<dbReference type="GO" id="GO:0006412">
    <property type="term" value="P:translation"/>
    <property type="evidence" value="ECO:0007669"/>
    <property type="project" value="UniProtKB-UniRule"/>
</dbReference>
<evidence type="ECO:0000256" key="3">
    <source>
        <dbReference type="ARBA" id="ARBA00023274"/>
    </source>
</evidence>
<dbReference type="InterPro" id="IPR002136">
    <property type="entry name" value="Ribosomal_uL4"/>
</dbReference>
<evidence type="ECO:0000256" key="6">
    <source>
        <dbReference type="SAM" id="MobiDB-lite"/>
    </source>
</evidence>
<protein>
    <recommendedName>
        <fullName evidence="4 5">Large ribosomal subunit protein uL4</fullName>
    </recommendedName>
</protein>
<dbReference type="Pfam" id="PF00573">
    <property type="entry name" value="Ribosomal_L4"/>
    <property type="match status" value="1"/>
</dbReference>
<dbReference type="HAMAP" id="MF_01328_B">
    <property type="entry name" value="Ribosomal_uL4_B"/>
    <property type="match status" value="1"/>
</dbReference>
<reference evidence="7" key="1">
    <citation type="submission" date="2020-04" db="EMBL/GenBank/DDBJ databases">
        <authorList>
            <person name="Zhang T."/>
        </authorList>
    </citation>
    <scope>NUCLEOTIDE SEQUENCE</scope>
    <source>
        <strain evidence="7">HKST-UBA01</strain>
    </source>
</reference>